<sequence>MDWFSWLSKTSLEPSLIYEYGLSFARNELGLEDVSFFNHEILQSMGITIAKHRLEILKLAKRKENVEGTKGLFRFILAITKTKKCLRKCVSKLVFREEAANAVPETKIYYEQWKDALTRGYKSEDVKEVQKPVHRTRRIALSGPLDGKVNEQLAANRVLKLSGPLDGRFNEKTMMYPNRTPIVAYKPFDGKLPAERLMATNKSPGPFEGRLMYTNRSPRPYWPLDGRAESPMVCSHYNKTKVDLDLDDDDDHALWATLFQDLKPN</sequence>
<name>A0AAD7VKE6_QUISA</name>
<dbReference type="CDD" id="cd09487">
    <property type="entry name" value="SAM_superfamily"/>
    <property type="match status" value="1"/>
</dbReference>
<dbReference type="AlphaFoldDB" id="A0AAD7VKE6"/>
<evidence type="ECO:0000313" key="1">
    <source>
        <dbReference type="EMBL" id="KAJ7979027.1"/>
    </source>
</evidence>
<keyword evidence="2" id="KW-1185">Reference proteome</keyword>
<proteinExistence type="predicted"/>
<reference evidence="1" key="1">
    <citation type="journal article" date="2023" name="Science">
        <title>Elucidation of the pathway for biosynthesis of saponin adjuvants from the soapbark tree.</title>
        <authorList>
            <person name="Reed J."/>
            <person name="Orme A."/>
            <person name="El-Demerdash A."/>
            <person name="Owen C."/>
            <person name="Martin L.B.B."/>
            <person name="Misra R.C."/>
            <person name="Kikuchi S."/>
            <person name="Rejzek M."/>
            <person name="Martin A.C."/>
            <person name="Harkess A."/>
            <person name="Leebens-Mack J."/>
            <person name="Louveau T."/>
            <person name="Stephenson M.J."/>
            <person name="Osbourn A."/>
        </authorList>
    </citation>
    <scope>NUCLEOTIDE SEQUENCE</scope>
    <source>
        <strain evidence="1">S10</strain>
    </source>
</reference>
<accession>A0AAD7VKE6</accession>
<protein>
    <submittedName>
        <fullName evidence="1">Sterile alpha motif domain-containing protein</fullName>
    </submittedName>
</protein>
<dbReference type="PANTHER" id="PTHR33915:SF3">
    <property type="entry name" value="STERILE ALPHA MOTIF (SAM) DOMAIN PROTEIN"/>
    <property type="match status" value="1"/>
</dbReference>
<dbReference type="SUPFAM" id="SSF47769">
    <property type="entry name" value="SAM/Pointed domain"/>
    <property type="match status" value="1"/>
</dbReference>
<organism evidence="1 2">
    <name type="scientific">Quillaja saponaria</name>
    <name type="common">Soap bark tree</name>
    <dbReference type="NCBI Taxonomy" id="32244"/>
    <lineage>
        <taxon>Eukaryota</taxon>
        <taxon>Viridiplantae</taxon>
        <taxon>Streptophyta</taxon>
        <taxon>Embryophyta</taxon>
        <taxon>Tracheophyta</taxon>
        <taxon>Spermatophyta</taxon>
        <taxon>Magnoliopsida</taxon>
        <taxon>eudicotyledons</taxon>
        <taxon>Gunneridae</taxon>
        <taxon>Pentapetalae</taxon>
        <taxon>rosids</taxon>
        <taxon>fabids</taxon>
        <taxon>Fabales</taxon>
        <taxon>Quillajaceae</taxon>
        <taxon>Quillaja</taxon>
    </lineage>
</organism>
<dbReference type="EMBL" id="JARAOO010000002">
    <property type="protein sequence ID" value="KAJ7979027.1"/>
    <property type="molecule type" value="Genomic_DNA"/>
</dbReference>
<comment type="caution">
    <text evidence="1">The sequence shown here is derived from an EMBL/GenBank/DDBJ whole genome shotgun (WGS) entry which is preliminary data.</text>
</comment>
<dbReference type="Proteomes" id="UP001163823">
    <property type="component" value="Chromosome 2"/>
</dbReference>
<dbReference type="InterPro" id="IPR013761">
    <property type="entry name" value="SAM/pointed_sf"/>
</dbReference>
<evidence type="ECO:0000313" key="2">
    <source>
        <dbReference type="Proteomes" id="UP001163823"/>
    </source>
</evidence>
<dbReference type="PANTHER" id="PTHR33915">
    <property type="entry name" value="OSJNBA0033G05.11 PROTEIN"/>
    <property type="match status" value="1"/>
</dbReference>
<gene>
    <name evidence="1" type="ORF">O6P43_002472</name>
</gene>
<dbReference type="KEGG" id="qsa:O6P43_002472"/>
<dbReference type="Gene3D" id="1.10.150.50">
    <property type="entry name" value="Transcription Factor, Ets-1"/>
    <property type="match status" value="1"/>
</dbReference>